<dbReference type="KEGG" id="sfiy:F0344_00170"/>
<dbReference type="PRINTS" id="PR00412">
    <property type="entry name" value="EPOXHYDRLASE"/>
</dbReference>
<feature type="active site" description="Nucleophile" evidence="4">
    <location>
        <position position="179"/>
    </location>
</feature>
<dbReference type="EMBL" id="CP045702">
    <property type="protein sequence ID" value="QNE73260.1"/>
    <property type="molecule type" value="Genomic_DNA"/>
</dbReference>
<dbReference type="InterPro" id="IPR029058">
    <property type="entry name" value="AB_hydrolase_fold"/>
</dbReference>
<proteinExistence type="inferred from homology"/>
<dbReference type="Pfam" id="PF06441">
    <property type="entry name" value="EHN"/>
    <property type="match status" value="1"/>
</dbReference>
<evidence type="ECO:0000313" key="6">
    <source>
        <dbReference type="EMBL" id="QNE73260.1"/>
    </source>
</evidence>
<evidence type="ECO:0000256" key="2">
    <source>
        <dbReference type="ARBA" id="ARBA00022797"/>
    </source>
</evidence>
<dbReference type="InterPro" id="IPR000639">
    <property type="entry name" value="Epox_hydrolase-like"/>
</dbReference>
<dbReference type="GO" id="GO:0004301">
    <property type="term" value="F:epoxide hydrolase activity"/>
    <property type="evidence" value="ECO:0007669"/>
    <property type="project" value="TreeGrafter"/>
</dbReference>
<evidence type="ECO:0000256" key="3">
    <source>
        <dbReference type="ARBA" id="ARBA00022801"/>
    </source>
</evidence>
<evidence type="ECO:0000313" key="7">
    <source>
        <dbReference type="Proteomes" id="UP000515307"/>
    </source>
</evidence>
<dbReference type="AlphaFoldDB" id="A0A7G7BD45"/>
<protein>
    <submittedName>
        <fullName evidence="6">Epoxide hydrolase</fullName>
    </submittedName>
</protein>
<evidence type="ECO:0000256" key="1">
    <source>
        <dbReference type="ARBA" id="ARBA00010088"/>
    </source>
</evidence>
<feature type="domain" description="Epoxide hydrolase N-terminal" evidence="5">
    <location>
        <begin position="5"/>
        <end position="110"/>
    </location>
</feature>
<name>A0A7G7BD45_9ACTN</name>
<keyword evidence="2" id="KW-0058">Aromatic hydrocarbons catabolism</keyword>
<dbReference type="Gene3D" id="3.40.50.1820">
    <property type="entry name" value="alpha/beta hydrolase"/>
    <property type="match status" value="1"/>
</dbReference>
<accession>A0A7G7BD45</accession>
<dbReference type="SUPFAM" id="SSF53474">
    <property type="entry name" value="alpha/beta-Hydrolases"/>
    <property type="match status" value="1"/>
</dbReference>
<feature type="active site" description="Proton acceptor" evidence="4">
    <location>
        <position position="363"/>
    </location>
</feature>
<dbReference type="GO" id="GO:0097176">
    <property type="term" value="P:epoxide metabolic process"/>
    <property type="evidence" value="ECO:0007669"/>
    <property type="project" value="TreeGrafter"/>
</dbReference>
<comment type="similarity">
    <text evidence="1">Belongs to the peptidase S33 family.</text>
</comment>
<organism evidence="6 7">
    <name type="scientific">Streptomyces finlayi</name>
    <dbReference type="NCBI Taxonomy" id="67296"/>
    <lineage>
        <taxon>Bacteria</taxon>
        <taxon>Bacillati</taxon>
        <taxon>Actinomycetota</taxon>
        <taxon>Actinomycetes</taxon>
        <taxon>Kitasatosporales</taxon>
        <taxon>Streptomycetaceae</taxon>
        <taxon>Streptomyces</taxon>
    </lineage>
</organism>
<keyword evidence="7" id="KW-1185">Reference proteome</keyword>
<evidence type="ECO:0000256" key="4">
    <source>
        <dbReference type="PIRSR" id="PIRSR001112-1"/>
    </source>
</evidence>
<dbReference type="Proteomes" id="UP000515307">
    <property type="component" value="Chromosome"/>
</dbReference>
<dbReference type="PANTHER" id="PTHR21661">
    <property type="entry name" value="EPOXIDE HYDROLASE 1-RELATED"/>
    <property type="match status" value="1"/>
</dbReference>
<dbReference type="PANTHER" id="PTHR21661:SF35">
    <property type="entry name" value="EPOXIDE HYDROLASE"/>
    <property type="match status" value="1"/>
</dbReference>
<reference evidence="7" key="1">
    <citation type="submission" date="2019-10" db="EMBL/GenBank/DDBJ databases">
        <title>Antimicrobial potential of Antarctic Bacteria.</title>
        <authorList>
            <person name="Benaud N."/>
            <person name="Edwards R.J."/>
            <person name="Ferrari B.C."/>
        </authorList>
    </citation>
    <scope>NUCLEOTIDE SEQUENCE [LARGE SCALE GENOMIC DNA]</scope>
    <source>
        <strain evidence="7">NBSH44</strain>
    </source>
</reference>
<dbReference type="RefSeq" id="WP_185296832.1">
    <property type="nucleotide sequence ID" value="NZ_CP045702.1"/>
</dbReference>
<dbReference type="PIRSF" id="PIRSF001112">
    <property type="entry name" value="Epoxide_hydrolase"/>
    <property type="match status" value="1"/>
</dbReference>
<sequence>MSEQIRPFNLSVPEEQLTDLRDRLSRVRWPERETVPDTTQGLQLAKIQALCDYWRAGYDWRAAEKTLNDFGQFTTTIDGLDIHFLHIRSPEPDALPLVMTHGWPGSVLEFRKIIGPLTNPAAHGGDPRHAFHLVIPALPGFGFSEKPAESGWGYPRIADAWITLMDRLGYRRWGAQGGDLGAAVTDEIGHKAPPGCVGLHLNFTMFQPTPEEIADATPDEKAMLGRAAAFWETKTSYLGMQSNSPQTVGYSLADSPTGLAAWIYALIQDIGETPGNAEASMPLDEIIDAIMLYWLPNTGTSAARMYWEMMQTGWWPPATIDDPITVPTGFSMFPSEPMRKSRRWVERRYSNVVHFNEPDRGGHFAALEQPDLFVDEIRESFSTLR</sequence>
<feature type="active site" description="Proton donor" evidence="4">
    <location>
        <position position="306"/>
    </location>
</feature>
<evidence type="ECO:0000259" key="5">
    <source>
        <dbReference type="Pfam" id="PF06441"/>
    </source>
</evidence>
<gene>
    <name evidence="6" type="ORF">F0344_00170</name>
</gene>
<dbReference type="InterPro" id="IPR010497">
    <property type="entry name" value="Epoxide_hydro_N"/>
</dbReference>
<dbReference type="InterPro" id="IPR016292">
    <property type="entry name" value="Epoxide_hydrolase"/>
</dbReference>
<keyword evidence="3 6" id="KW-0378">Hydrolase</keyword>